<dbReference type="SUPFAM" id="SSF46924">
    <property type="entry name" value="RNA polymerase subunit RPB10"/>
    <property type="match status" value="1"/>
</dbReference>
<dbReference type="PROSITE" id="PS01112">
    <property type="entry name" value="RNA_POL_N_8KD"/>
    <property type="match status" value="1"/>
</dbReference>
<gene>
    <name evidence="5" type="primary">rpo10</name>
    <name evidence="5" type="synonym">rpoN</name>
    <name evidence="6" type="ORF">CL943_01515</name>
</gene>
<comment type="caution">
    <text evidence="6">The sequence shown here is derived from an EMBL/GenBank/DDBJ whole genome shotgun (WGS) entry which is preliminary data.</text>
</comment>
<dbReference type="InterPro" id="IPR000268">
    <property type="entry name" value="RPABC5/Rpb10"/>
</dbReference>
<evidence type="ECO:0000313" key="7">
    <source>
        <dbReference type="Proteomes" id="UP000226592"/>
    </source>
</evidence>
<dbReference type="GO" id="GO:0005737">
    <property type="term" value="C:cytoplasm"/>
    <property type="evidence" value="ECO:0007669"/>
    <property type="project" value="UniProtKB-SubCell"/>
</dbReference>
<dbReference type="GO" id="GO:0006351">
    <property type="term" value="P:DNA-templated transcription"/>
    <property type="evidence" value="ECO:0007669"/>
    <property type="project" value="UniProtKB-UniRule"/>
</dbReference>
<dbReference type="GO" id="GO:0008270">
    <property type="term" value="F:zinc ion binding"/>
    <property type="evidence" value="ECO:0007669"/>
    <property type="project" value="UniProtKB-UniRule"/>
</dbReference>
<dbReference type="GO" id="GO:0000428">
    <property type="term" value="C:DNA-directed RNA polymerase complex"/>
    <property type="evidence" value="ECO:0007669"/>
    <property type="project" value="UniProtKB-KW"/>
</dbReference>
<comment type="similarity">
    <text evidence="5">Belongs to the archaeal Rpo10/eukaryotic RPB10 RNA polymerase subunit family.</text>
</comment>
<dbReference type="PANTHER" id="PTHR23431:SF3">
    <property type="entry name" value="DNA-DIRECTED RNA POLYMERASES I, II, AND III SUBUNIT RPABC5"/>
    <property type="match status" value="1"/>
</dbReference>
<dbReference type="GO" id="GO:0003677">
    <property type="term" value="F:DNA binding"/>
    <property type="evidence" value="ECO:0007669"/>
    <property type="project" value="InterPro"/>
</dbReference>
<reference evidence="7" key="1">
    <citation type="submission" date="2017-09" db="EMBL/GenBank/DDBJ databases">
        <title>The Reconstruction of 2,631 Draft Metagenome-Assembled Genomes from the Global Oceans.</title>
        <authorList>
            <person name="Tully B.J."/>
            <person name="Graham E.D."/>
            <person name="Heidelberg J.F."/>
        </authorList>
    </citation>
    <scope>NUCLEOTIDE SEQUENCE [LARGE SCALE GENOMIC DNA]</scope>
</reference>
<evidence type="ECO:0000256" key="4">
    <source>
        <dbReference type="ARBA" id="ARBA00023163"/>
    </source>
</evidence>
<dbReference type="InterPro" id="IPR023580">
    <property type="entry name" value="RNA_pol_su_RPB10"/>
</dbReference>
<keyword evidence="2 5" id="KW-0479">Metal-binding</keyword>
<feature type="binding site" evidence="5">
    <location>
        <position position="45"/>
    </location>
    <ligand>
        <name>Zn(2+)</name>
        <dbReference type="ChEBI" id="CHEBI:29105"/>
    </ligand>
</feature>
<dbReference type="InterPro" id="IPR020789">
    <property type="entry name" value="RNA_pol_suN_Zn-BS"/>
</dbReference>
<keyword evidence="5" id="KW-0963">Cytoplasm</keyword>
<dbReference type="Gene3D" id="1.10.10.60">
    <property type="entry name" value="Homeodomain-like"/>
    <property type="match status" value="1"/>
</dbReference>
<evidence type="ECO:0000256" key="1">
    <source>
        <dbReference type="ARBA" id="ARBA00022478"/>
    </source>
</evidence>
<comment type="catalytic activity">
    <reaction evidence="5">
        <text>RNA(n) + a ribonucleoside 5'-triphosphate = RNA(n+1) + diphosphate</text>
        <dbReference type="Rhea" id="RHEA:21248"/>
        <dbReference type="Rhea" id="RHEA-COMP:14527"/>
        <dbReference type="Rhea" id="RHEA-COMP:17342"/>
        <dbReference type="ChEBI" id="CHEBI:33019"/>
        <dbReference type="ChEBI" id="CHEBI:61557"/>
        <dbReference type="ChEBI" id="CHEBI:140395"/>
        <dbReference type="EC" id="2.7.7.6"/>
    </reaction>
</comment>
<comment type="function">
    <text evidence="5">DNA-dependent RNA polymerase (RNAP) catalyzes the transcription of DNA into RNA using the four ribonucleoside triphosphates as substrates.</text>
</comment>
<evidence type="ECO:0000256" key="5">
    <source>
        <dbReference type="HAMAP-Rule" id="MF_00250"/>
    </source>
</evidence>
<comment type="subunit">
    <text evidence="5">Part of the RNA polymerase complex.</text>
</comment>
<dbReference type="HAMAP" id="MF_00250">
    <property type="entry name" value="RNApol_arch_Rpo10"/>
    <property type="match status" value="1"/>
</dbReference>
<keyword evidence="5" id="KW-0548">Nucleotidyltransferase</keyword>
<organism evidence="6 7">
    <name type="scientific">Candidatus Iainarchaeum sp</name>
    <dbReference type="NCBI Taxonomy" id="3101447"/>
    <lineage>
        <taxon>Archaea</taxon>
        <taxon>Candidatus Iainarchaeota</taxon>
        <taxon>Candidatus Iainarchaeia</taxon>
        <taxon>Candidatus Iainarchaeales</taxon>
        <taxon>Candidatus Iainarchaeaceae</taxon>
        <taxon>Candidatus Iainarchaeum</taxon>
    </lineage>
</organism>
<dbReference type="PANTHER" id="PTHR23431">
    <property type="entry name" value="DNA-DIRECTED RNA POLYMERASES I, II, AND III SUBUNIT RPABC5 FAMILY MEMBER"/>
    <property type="match status" value="1"/>
</dbReference>
<comment type="cofactor">
    <cofactor evidence="5">
        <name>Zn(2+)</name>
        <dbReference type="ChEBI" id="CHEBI:29105"/>
    </cofactor>
    <text evidence="5">Binds 1 zinc ion.</text>
</comment>
<feature type="binding site" evidence="5">
    <location>
        <position position="10"/>
    </location>
    <ligand>
        <name>Zn(2+)</name>
        <dbReference type="ChEBI" id="CHEBI:29105"/>
    </ligand>
</feature>
<accession>A0A2D6M0N5</accession>
<sequence>MMVPVRCFSCGKVIGSIYEAFEEKVKKGENPEKALDELGVKRYCCRRMVFTQADLIDDIMKYQR</sequence>
<dbReference type="EMBL" id="NZBU01000005">
    <property type="protein sequence ID" value="MAG21971.1"/>
    <property type="molecule type" value="Genomic_DNA"/>
</dbReference>
<dbReference type="Proteomes" id="UP000226592">
    <property type="component" value="Unassembled WGS sequence"/>
</dbReference>
<dbReference type="EC" id="2.7.7.6" evidence="5"/>
<dbReference type="Pfam" id="PF01194">
    <property type="entry name" value="RNA_pol_N"/>
    <property type="match status" value="1"/>
</dbReference>
<proteinExistence type="inferred from homology"/>
<dbReference type="AlphaFoldDB" id="A0A2D6M0N5"/>
<evidence type="ECO:0000256" key="2">
    <source>
        <dbReference type="ARBA" id="ARBA00022723"/>
    </source>
</evidence>
<dbReference type="PIRSF" id="PIRSF005653">
    <property type="entry name" value="RNA_pol_N/8_sub"/>
    <property type="match status" value="1"/>
</dbReference>
<keyword evidence="5" id="KW-0808">Transferase</keyword>
<keyword evidence="3 5" id="KW-0862">Zinc</keyword>
<feature type="binding site" evidence="5">
    <location>
        <position position="7"/>
    </location>
    <ligand>
        <name>Zn(2+)</name>
        <dbReference type="ChEBI" id="CHEBI:29105"/>
    </ligand>
</feature>
<dbReference type="GO" id="GO:0003899">
    <property type="term" value="F:DNA-directed RNA polymerase activity"/>
    <property type="evidence" value="ECO:0007669"/>
    <property type="project" value="UniProtKB-UniRule"/>
</dbReference>
<comment type="subcellular location">
    <subcellularLocation>
        <location evidence="5">Cytoplasm</location>
    </subcellularLocation>
</comment>
<evidence type="ECO:0000313" key="6">
    <source>
        <dbReference type="EMBL" id="MAG21971.1"/>
    </source>
</evidence>
<keyword evidence="4 5" id="KW-0804">Transcription</keyword>
<keyword evidence="1 5" id="KW-0240">DNA-directed RNA polymerase</keyword>
<feature type="binding site" evidence="5">
    <location>
        <position position="44"/>
    </location>
    <ligand>
        <name>Zn(2+)</name>
        <dbReference type="ChEBI" id="CHEBI:29105"/>
    </ligand>
</feature>
<protein>
    <recommendedName>
        <fullName evidence="5">DNA-directed RNA polymerase subunit Rpo10</fullName>
        <ecNumber evidence="5">2.7.7.6</ecNumber>
    </recommendedName>
    <alternativeName>
        <fullName evidence="5">DNA-directed RNA polymerase subunit N</fullName>
    </alternativeName>
</protein>
<evidence type="ECO:0000256" key="3">
    <source>
        <dbReference type="ARBA" id="ARBA00022833"/>
    </source>
</evidence>
<dbReference type="FunFam" id="1.10.10.60:FF:000024">
    <property type="entry name" value="DNA-directed RNA polymerases I, II, and III subunit"/>
    <property type="match status" value="1"/>
</dbReference>
<dbReference type="NCBIfam" id="NF003089">
    <property type="entry name" value="PRK04016.1"/>
    <property type="match status" value="1"/>
</dbReference>
<name>A0A2D6M0N5_9ARCH</name>